<dbReference type="Proteomes" id="UP001501251">
    <property type="component" value="Unassembled WGS sequence"/>
</dbReference>
<comment type="caution">
    <text evidence="2">The sequence shown here is derived from an EMBL/GenBank/DDBJ whole genome shotgun (WGS) entry which is preliminary data.</text>
</comment>
<dbReference type="RefSeq" id="WP_344913493.1">
    <property type="nucleotide sequence ID" value="NZ_BAABAQ010000001.1"/>
</dbReference>
<evidence type="ECO:0000256" key="1">
    <source>
        <dbReference type="SAM" id="Phobius"/>
    </source>
</evidence>
<feature type="transmembrane region" description="Helical" evidence="1">
    <location>
        <begin position="38"/>
        <end position="61"/>
    </location>
</feature>
<evidence type="ECO:0000313" key="3">
    <source>
        <dbReference type="Proteomes" id="UP001501251"/>
    </source>
</evidence>
<sequence>MNEFQFVDDVMPDVPASGPAKTAEVRARVLNGGRRRRISVWTGILVTSAATVAVIGAVVVVPRLGGGPVVTVTQTSAREVLDAAADRLAQRQEVVDGRYWRSEMERVVRERTSVGGHEFVVEDPVGYVRWNGLGRNTVMELTGLDTRPFTAADRAEWEKAGSPRLCGSDTDCENDMVPKGRTRYLGGYKDGFGQGIVTLSVRELQDLPRGPGKLKEKLLSYWPAEREAMKDVPAGSPGQEKAPNQDDWLWELSERLLVEAPITSGTRAAAYHLLAGLPGARVADEFRDEEGRPGMAILRGGANGEPEKQIVIDRETGDLLAIQHMPVSTSGQESAPYMSIVIRQLGWTDDEPVIPEGCVLGGKEECIR</sequence>
<dbReference type="EMBL" id="BAABAQ010000001">
    <property type="protein sequence ID" value="GAA4179176.1"/>
    <property type="molecule type" value="Genomic_DNA"/>
</dbReference>
<keyword evidence="1" id="KW-0472">Membrane</keyword>
<organism evidence="2 3">
    <name type="scientific">Streptosporangium oxazolinicum</name>
    <dbReference type="NCBI Taxonomy" id="909287"/>
    <lineage>
        <taxon>Bacteria</taxon>
        <taxon>Bacillati</taxon>
        <taxon>Actinomycetota</taxon>
        <taxon>Actinomycetes</taxon>
        <taxon>Streptosporangiales</taxon>
        <taxon>Streptosporangiaceae</taxon>
        <taxon>Streptosporangium</taxon>
    </lineage>
</organism>
<accession>A0ABP8A734</accession>
<evidence type="ECO:0000313" key="2">
    <source>
        <dbReference type="EMBL" id="GAA4179176.1"/>
    </source>
</evidence>
<gene>
    <name evidence="2" type="ORF">GCM10022252_00290</name>
</gene>
<evidence type="ECO:0008006" key="4">
    <source>
        <dbReference type="Google" id="ProtNLM"/>
    </source>
</evidence>
<dbReference type="InterPro" id="IPR047789">
    <property type="entry name" value="CU044_5270-like"/>
</dbReference>
<reference evidence="3" key="1">
    <citation type="journal article" date="2019" name="Int. J. Syst. Evol. Microbiol.">
        <title>The Global Catalogue of Microorganisms (GCM) 10K type strain sequencing project: providing services to taxonomists for standard genome sequencing and annotation.</title>
        <authorList>
            <consortium name="The Broad Institute Genomics Platform"/>
            <consortium name="The Broad Institute Genome Sequencing Center for Infectious Disease"/>
            <person name="Wu L."/>
            <person name="Ma J."/>
        </authorList>
    </citation>
    <scope>NUCLEOTIDE SEQUENCE [LARGE SCALE GENOMIC DNA]</scope>
    <source>
        <strain evidence="3">JCM 17388</strain>
    </source>
</reference>
<keyword evidence="1" id="KW-0812">Transmembrane</keyword>
<keyword evidence="1" id="KW-1133">Transmembrane helix</keyword>
<dbReference type="NCBIfam" id="NF038083">
    <property type="entry name" value="CU044_5270_fam"/>
    <property type="match status" value="1"/>
</dbReference>
<proteinExistence type="predicted"/>
<protein>
    <recommendedName>
        <fullName evidence="4">CU044_5270 family protein</fullName>
    </recommendedName>
</protein>
<keyword evidence="3" id="KW-1185">Reference proteome</keyword>
<name>A0ABP8A734_9ACTN</name>